<protein>
    <submittedName>
        <fullName evidence="2">14724_t:CDS:1</fullName>
    </submittedName>
</protein>
<feature type="transmembrane region" description="Helical" evidence="1">
    <location>
        <begin position="131"/>
        <end position="154"/>
    </location>
</feature>
<gene>
    <name evidence="2" type="ORF">FCALED_LOCUS15164</name>
</gene>
<keyword evidence="3" id="KW-1185">Reference proteome</keyword>
<feature type="transmembrane region" description="Helical" evidence="1">
    <location>
        <begin position="193"/>
        <end position="216"/>
    </location>
</feature>
<dbReference type="EMBL" id="CAJVPQ010012970">
    <property type="protein sequence ID" value="CAG8733889.1"/>
    <property type="molecule type" value="Genomic_DNA"/>
</dbReference>
<comment type="caution">
    <text evidence="2">The sequence shown here is derived from an EMBL/GenBank/DDBJ whole genome shotgun (WGS) entry which is preliminary data.</text>
</comment>
<dbReference type="OrthoDB" id="2152535at2759"/>
<evidence type="ECO:0000256" key="1">
    <source>
        <dbReference type="SAM" id="Phobius"/>
    </source>
</evidence>
<proteinExistence type="predicted"/>
<dbReference type="Proteomes" id="UP000789570">
    <property type="component" value="Unassembled WGS sequence"/>
</dbReference>
<keyword evidence="1" id="KW-1133">Transmembrane helix</keyword>
<name>A0A9N9NH67_9GLOM</name>
<evidence type="ECO:0000313" key="3">
    <source>
        <dbReference type="Proteomes" id="UP000789570"/>
    </source>
</evidence>
<organism evidence="2 3">
    <name type="scientific">Funneliformis caledonium</name>
    <dbReference type="NCBI Taxonomy" id="1117310"/>
    <lineage>
        <taxon>Eukaryota</taxon>
        <taxon>Fungi</taxon>
        <taxon>Fungi incertae sedis</taxon>
        <taxon>Mucoromycota</taxon>
        <taxon>Glomeromycotina</taxon>
        <taxon>Glomeromycetes</taxon>
        <taxon>Glomerales</taxon>
        <taxon>Glomeraceae</taxon>
        <taxon>Funneliformis</taxon>
    </lineage>
</organism>
<reference evidence="2" key="1">
    <citation type="submission" date="2021-06" db="EMBL/GenBank/DDBJ databases">
        <authorList>
            <person name="Kallberg Y."/>
            <person name="Tangrot J."/>
            <person name="Rosling A."/>
        </authorList>
    </citation>
    <scope>NUCLEOTIDE SEQUENCE</scope>
    <source>
        <strain evidence="2">UK204</strain>
    </source>
</reference>
<keyword evidence="1" id="KW-0472">Membrane</keyword>
<feature type="non-terminal residue" evidence="2">
    <location>
        <position position="318"/>
    </location>
</feature>
<evidence type="ECO:0000313" key="2">
    <source>
        <dbReference type="EMBL" id="CAG8733889.1"/>
    </source>
</evidence>
<keyword evidence="1" id="KW-0812">Transmembrane</keyword>
<accession>A0A9N9NH67</accession>
<feature type="non-terminal residue" evidence="2">
    <location>
        <position position="1"/>
    </location>
</feature>
<sequence length="318" mass="36984">FKIGYIRLNVMGTDHFKKLNDVEKKNFSEQMSIEIAKCIPVDRQRITYLNHFVNYKENADFITFKINPPNENNFNKKSSKEVFEDFNKLFDVNGYTTALDIYNNTQFIDKKFGFHQITKRWEEIKGIVQDYINPTTIVLFVISAFLLTGLYLFGRYKNPMGFNIIVFKAALIIFDIVVDINFIVKNKEDLQKLLIPSIVFNIFPIIINICLAFYIFIFETRKNPKFADWFRENSKLAAIITLFSSGNVELLHLLDSNFAGYKLFSAPFSSKALRWIFWGGFSNIFIEDLPQLIIQIIYATTLNTEYNIYALSALVTGS</sequence>
<feature type="transmembrane region" description="Helical" evidence="1">
    <location>
        <begin position="160"/>
        <end position="184"/>
    </location>
</feature>
<dbReference type="AlphaFoldDB" id="A0A9N9NH67"/>